<accession>B0DXY0</accession>
<dbReference type="InParanoid" id="B0DXY0"/>
<organism evidence="4">
    <name type="scientific">Laccaria bicolor (strain S238N-H82 / ATCC MYA-4686)</name>
    <name type="common">Bicoloured deceiver</name>
    <name type="synonym">Laccaria laccata var. bicolor</name>
    <dbReference type="NCBI Taxonomy" id="486041"/>
    <lineage>
        <taxon>Eukaryota</taxon>
        <taxon>Fungi</taxon>
        <taxon>Dikarya</taxon>
        <taxon>Basidiomycota</taxon>
        <taxon>Agaricomycotina</taxon>
        <taxon>Agaricomycetes</taxon>
        <taxon>Agaricomycetidae</taxon>
        <taxon>Agaricales</taxon>
        <taxon>Agaricineae</taxon>
        <taxon>Hydnangiaceae</taxon>
        <taxon>Laccaria</taxon>
    </lineage>
</organism>
<evidence type="ECO:0000313" key="4">
    <source>
        <dbReference type="Proteomes" id="UP000001194"/>
    </source>
</evidence>
<dbReference type="KEGG" id="lbc:LACBIDRAFT_313267"/>
<feature type="region of interest" description="Disordered" evidence="1">
    <location>
        <begin position="257"/>
        <end position="282"/>
    </location>
</feature>
<reference evidence="3 4" key="1">
    <citation type="journal article" date="2008" name="Nature">
        <title>The genome of Laccaria bicolor provides insights into mycorrhizal symbiosis.</title>
        <authorList>
            <person name="Martin F."/>
            <person name="Aerts A."/>
            <person name="Ahren D."/>
            <person name="Brun A."/>
            <person name="Danchin E.G.J."/>
            <person name="Duchaussoy F."/>
            <person name="Gibon J."/>
            <person name="Kohler A."/>
            <person name="Lindquist E."/>
            <person name="Pereda V."/>
            <person name="Salamov A."/>
            <person name="Shapiro H.J."/>
            <person name="Wuyts J."/>
            <person name="Blaudez D."/>
            <person name="Buee M."/>
            <person name="Brokstein P."/>
            <person name="Canbaeck B."/>
            <person name="Cohen D."/>
            <person name="Courty P.E."/>
            <person name="Coutinho P.M."/>
            <person name="Delaruelle C."/>
            <person name="Detter J.C."/>
            <person name="Deveau A."/>
            <person name="DiFazio S."/>
            <person name="Duplessis S."/>
            <person name="Fraissinet-Tachet L."/>
            <person name="Lucic E."/>
            <person name="Frey-Klett P."/>
            <person name="Fourrey C."/>
            <person name="Feussner I."/>
            <person name="Gay G."/>
            <person name="Grimwood J."/>
            <person name="Hoegger P.J."/>
            <person name="Jain P."/>
            <person name="Kilaru S."/>
            <person name="Labbe J."/>
            <person name="Lin Y.C."/>
            <person name="Legue V."/>
            <person name="Le Tacon F."/>
            <person name="Marmeisse R."/>
            <person name="Melayah D."/>
            <person name="Montanini B."/>
            <person name="Muratet M."/>
            <person name="Nehls U."/>
            <person name="Niculita-Hirzel H."/>
            <person name="Oudot-Le Secq M.P."/>
            <person name="Peter M."/>
            <person name="Quesneville H."/>
            <person name="Rajashekar B."/>
            <person name="Reich M."/>
            <person name="Rouhier N."/>
            <person name="Schmutz J."/>
            <person name="Yin T."/>
            <person name="Chalot M."/>
            <person name="Henrissat B."/>
            <person name="Kuees U."/>
            <person name="Lucas S."/>
            <person name="Van de Peer Y."/>
            <person name="Podila G.K."/>
            <person name="Polle A."/>
            <person name="Pukkila P.J."/>
            <person name="Richardson P.M."/>
            <person name="Rouze P."/>
            <person name="Sanders I.R."/>
            <person name="Stajich J.E."/>
            <person name="Tunlid A."/>
            <person name="Tuskan G."/>
            <person name="Grigoriev I.V."/>
        </authorList>
    </citation>
    <scope>NUCLEOTIDE SEQUENCE [LARGE SCALE GENOMIC DNA]</scope>
    <source>
        <strain evidence="4">S238N-H82 / ATCC MYA-4686</strain>
    </source>
</reference>
<evidence type="ECO:0000256" key="1">
    <source>
        <dbReference type="SAM" id="MobiDB-lite"/>
    </source>
</evidence>
<dbReference type="RefSeq" id="XP_001888769.1">
    <property type="nucleotide sequence ID" value="XM_001888734.1"/>
</dbReference>
<dbReference type="OrthoDB" id="5297217at2759"/>
<dbReference type="InterPro" id="IPR032675">
    <property type="entry name" value="LRR_dom_sf"/>
</dbReference>
<feature type="compositionally biased region" description="Low complexity" evidence="1">
    <location>
        <begin position="263"/>
        <end position="277"/>
    </location>
</feature>
<sequence length="491" mass="54078">MPARIFRAPFQDLPLDILPPILAQLTDRRDWHACTVVSRSFNRAVTPFLYRTLDSRIISKTLVHHPSSTLIRRPDLAQYVRHVTETGTIHRGVLPQYPNITADTLKALSLCTNLRSMTWVDDSSTTFASLFISFLTVLRTLPLRELTIRTHSDLGEQVWAELITLTGLRKISIWCMEGPPRVLQGWSEPLGNTLTHLELGRCAGVPPTILISVLSQLPLLRDLRLKGAPASTIPTIVTVLPNLRSLDTEYLLSGTSSHRRLNTTPGSSSTSPTTTRPSPRKALQNLTVRTSSMDAFGPQKMWPWIRELVGTIPGLETFRLHAFTINGSETSIPRMFLLDLAKVHGGSLTAFIVPNVMLTLKDVECLGSLFGGLGELVCMVASGDVASIAEAVSYARNLHTLKLQVQWIPSGGASAGKTKFTLEDATNMMLPQSNSDVADKDNDKETPIKESRLRVIGIGSVLYTGKWILDEKDGGTRFVVTAGVAQDKWQT</sequence>
<dbReference type="EMBL" id="DS547148">
    <property type="protein sequence ID" value="EDR00542.1"/>
    <property type="molecule type" value="Genomic_DNA"/>
</dbReference>
<evidence type="ECO:0000259" key="2">
    <source>
        <dbReference type="Pfam" id="PF12937"/>
    </source>
</evidence>
<name>B0DXY0_LACBS</name>
<protein>
    <submittedName>
        <fullName evidence="3">Predicted protein</fullName>
    </submittedName>
</protein>
<dbReference type="Proteomes" id="UP000001194">
    <property type="component" value="Unassembled WGS sequence"/>
</dbReference>
<evidence type="ECO:0000313" key="3">
    <source>
        <dbReference type="EMBL" id="EDR00542.1"/>
    </source>
</evidence>
<feature type="domain" description="F-box" evidence="2">
    <location>
        <begin position="10"/>
        <end position="54"/>
    </location>
</feature>
<dbReference type="Pfam" id="PF12937">
    <property type="entry name" value="F-box-like"/>
    <property type="match status" value="1"/>
</dbReference>
<dbReference type="AlphaFoldDB" id="B0DXY0"/>
<gene>
    <name evidence="3" type="ORF">LACBIDRAFT_313267</name>
</gene>
<dbReference type="GeneID" id="6084476"/>
<proteinExistence type="predicted"/>
<dbReference type="HOGENOM" id="CLU_028275_0_0_1"/>
<dbReference type="SUPFAM" id="SSF52047">
    <property type="entry name" value="RNI-like"/>
    <property type="match status" value="1"/>
</dbReference>
<dbReference type="InterPro" id="IPR036047">
    <property type="entry name" value="F-box-like_dom_sf"/>
</dbReference>
<keyword evidence="4" id="KW-1185">Reference proteome</keyword>
<dbReference type="Gene3D" id="3.80.10.10">
    <property type="entry name" value="Ribonuclease Inhibitor"/>
    <property type="match status" value="1"/>
</dbReference>
<dbReference type="InterPro" id="IPR001810">
    <property type="entry name" value="F-box_dom"/>
</dbReference>
<dbReference type="SUPFAM" id="SSF81383">
    <property type="entry name" value="F-box domain"/>
    <property type="match status" value="1"/>
</dbReference>